<sequence>MTVNVQIWLTDNLVIFQDSTRRFVASELAPHEARWWQQQRIDRDAWAQG</sequence>
<gene>
    <name evidence="2" type="ORF">GCM10009104_13150</name>
</gene>
<dbReference type="SUPFAM" id="SSF56645">
    <property type="entry name" value="Acyl-CoA dehydrogenase NM domain-like"/>
    <property type="match status" value="1"/>
</dbReference>
<protein>
    <recommendedName>
        <fullName evidence="1">Acyl-CoA dehydrogenase/oxidase N-terminal domain-containing protein</fullName>
    </recommendedName>
</protein>
<name>A0ABN1I4H3_9GAMM</name>
<reference evidence="2 3" key="1">
    <citation type="journal article" date="2019" name="Int. J. Syst. Evol. Microbiol.">
        <title>The Global Catalogue of Microorganisms (GCM) 10K type strain sequencing project: providing services to taxonomists for standard genome sequencing and annotation.</title>
        <authorList>
            <consortium name="The Broad Institute Genomics Platform"/>
            <consortium name="The Broad Institute Genome Sequencing Center for Infectious Disease"/>
            <person name="Wu L."/>
            <person name="Ma J."/>
        </authorList>
    </citation>
    <scope>NUCLEOTIDE SEQUENCE [LARGE SCALE GENOMIC DNA]</scope>
    <source>
        <strain evidence="2 3">JCM 15134</strain>
    </source>
</reference>
<dbReference type="EMBL" id="BAAAET010000002">
    <property type="protein sequence ID" value="GAA0688358.1"/>
    <property type="molecule type" value="Genomic_DNA"/>
</dbReference>
<dbReference type="InterPro" id="IPR013786">
    <property type="entry name" value="AcylCoA_DH/ox_N"/>
</dbReference>
<comment type="caution">
    <text evidence="2">The sequence shown here is derived from an EMBL/GenBank/DDBJ whole genome shotgun (WGS) entry which is preliminary data.</text>
</comment>
<dbReference type="Gene3D" id="1.10.540.10">
    <property type="entry name" value="Acyl-CoA dehydrogenase/oxidase, N-terminal domain"/>
    <property type="match status" value="1"/>
</dbReference>
<dbReference type="Proteomes" id="UP001499915">
    <property type="component" value="Unassembled WGS sequence"/>
</dbReference>
<organism evidence="2 3">
    <name type="scientific">Marinobacterium maritimum</name>
    <dbReference type="NCBI Taxonomy" id="500162"/>
    <lineage>
        <taxon>Bacteria</taxon>
        <taxon>Pseudomonadati</taxon>
        <taxon>Pseudomonadota</taxon>
        <taxon>Gammaproteobacteria</taxon>
        <taxon>Oceanospirillales</taxon>
        <taxon>Oceanospirillaceae</taxon>
        <taxon>Marinobacterium</taxon>
    </lineage>
</organism>
<accession>A0ABN1I4H3</accession>
<proteinExistence type="predicted"/>
<evidence type="ECO:0000313" key="2">
    <source>
        <dbReference type="EMBL" id="GAA0688358.1"/>
    </source>
</evidence>
<evidence type="ECO:0000259" key="1">
    <source>
        <dbReference type="Pfam" id="PF02771"/>
    </source>
</evidence>
<keyword evidence="3" id="KW-1185">Reference proteome</keyword>
<feature type="domain" description="Acyl-CoA dehydrogenase/oxidase N-terminal" evidence="1">
    <location>
        <begin position="13"/>
        <end position="48"/>
    </location>
</feature>
<dbReference type="InterPro" id="IPR037069">
    <property type="entry name" value="AcylCoA_DH/ox_N_sf"/>
</dbReference>
<evidence type="ECO:0000313" key="3">
    <source>
        <dbReference type="Proteomes" id="UP001499915"/>
    </source>
</evidence>
<dbReference type="RefSeq" id="WP_425543394.1">
    <property type="nucleotide sequence ID" value="NZ_BAAAET010000002.1"/>
</dbReference>
<dbReference type="Pfam" id="PF02771">
    <property type="entry name" value="Acyl-CoA_dh_N"/>
    <property type="match status" value="1"/>
</dbReference>
<dbReference type="InterPro" id="IPR009100">
    <property type="entry name" value="AcylCoA_DH/oxidase_NM_dom_sf"/>
</dbReference>